<keyword evidence="3" id="KW-1185">Reference proteome</keyword>
<proteinExistence type="predicted"/>
<feature type="coiled-coil region" evidence="1">
    <location>
        <begin position="124"/>
        <end position="179"/>
    </location>
</feature>
<protein>
    <submittedName>
        <fullName evidence="2">Coiled-coil domain-containing 110</fullName>
    </submittedName>
</protein>
<dbReference type="EMBL" id="OW240917">
    <property type="protein sequence ID" value="CAH2300367.1"/>
    <property type="molecule type" value="Genomic_DNA"/>
</dbReference>
<sequence>MCRGCWTCPPESTVYRIDDENQCCLNDFSTITEEEKQSMHLQKYQSKMENLEHLKGFQAGAIAEFKASNTDHTLNVQEFYNSKPLEVQTQSFRDQNQLYSNILKQPWLPTRYLSEENTHCLKDMDRLEEEKNIIQLQLTQAEEDGKYYIKEMDKVINKCEEFLNQRKHIEDERNLLRAERQLLMKTLHEREIEKDLLANNNDKDRTTELLKTTRQHLLSHIEDKQQLQLKLGRALMENILLKEQLTQTQSQTKGMQMNDSDQKEFCLELASFNNHTLNLESVAQKTLNFSRVSYSDQYKSNSSNEQLLCEIKDLRAKNMMLWSSYCEKEQQYQHKVKQVNDLKHENNLLKVELGEQLKTTLQLQDRIRILNEEALLRESSIATLEHQIRAFKYKLCNLQEKFHFYSEHIGNKKIIEIQKMLKEERLKSYAIYKHGVSGHISVNYSSSLAALQTCTENNGEHSEVKSISPERIMSSS</sequence>
<keyword evidence="1" id="KW-0175">Coiled coil</keyword>
<evidence type="ECO:0000313" key="3">
    <source>
        <dbReference type="Proteomes" id="UP001295444"/>
    </source>
</evidence>
<evidence type="ECO:0000313" key="2">
    <source>
        <dbReference type="EMBL" id="CAH2300367.1"/>
    </source>
</evidence>
<gene>
    <name evidence="2" type="ORF">PECUL_23A044300</name>
</gene>
<accession>A0AAD1WDT4</accession>
<evidence type="ECO:0000256" key="1">
    <source>
        <dbReference type="SAM" id="Coils"/>
    </source>
</evidence>
<organism evidence="2 3">
    <name type="scientific">Pelobates cultripes</name>
    <name type="common">Western spadefoot toad</name>
    <dbReference type="NCBI Taxonomy" id="61616"/>
    <lineage>
        <taxon>Eukaryota</taxon>
        <taxon>Metazoa</taxon>
        <taxon>Chordata</taxon>
        <taxon>Craniata</taxon>
        <taxon>Vertebrata</taxon>
        <taxon>Euteleostomi</taxon>
        <taxon>Amphibia</taxon>
        <taxon>Batrachia</taxon>
        <taxon>Anura</taxon>
        <taxon>Pelobatoidea</taxon>
        <taxon>Pelobatidae</taxon>
        <taxon>Pelobates</taxon>
    </lineage>
</organism>
<reference evidence="2" key="1">
    <citation type="submission" date="2022-03" db="EMBL/GenBank/DDBJ databases">
        <authorList>
            <person name="Alioto T."/>
            <person name="Alioto T."/>
            <person name="Gomez Garrido J."/>
        </authorList>
    </citation>
    <scope>NUCLEOTIDE SEQUENCE</scope>
</reference>
<dbReference type="Proteomes" id="UP001295444">
    <property type="component" value="Chromosome 06"/>
</dbReference>
<dbReference type="AlphaFoldDB" id="A0AAD1WDT4"/>
<name>A0AAD1WDT4_PELCU</name>